<accession>A0A0C3ABQ5</accession>
<keyword evidence="1" id="KW-0472">Membrane</keyword>
<organism evidence="2 3">
    <name type="scientific">Serendipita vermifera MAFF 305830</name>
    <dbReference type="NCBI Taxonomy" id="933852"/>
    <lineage>
        <taxon>Eukaryota</taxon>
        <taxon>Fungi</taxon>
        <taxon>Dikarya</taxon>
        <taxon>Basidiomycota</taxon>
        <taxon>Agaricomycotina</taxon>
        <taxon>Agaricomycetes</taxon>
        <taxon>Sebacinales</taxon>
        <taxon>Serendipitaceae</taxon>
        <taxon>Serendipita</taxon>
    </lineage>
</organism>
<keyword evidence="3" id="KW-1185">Reference proteome</keyword>
<keyword evidence="1" id="KW-0812">Transmembrane</keyword>
<evidence type="ECO:0000256" key="1">
    <source>
        <dbReference type="SAM" id="Phobius"/>
    </source>
</evidence>
<dbReference type="HOGENOM" id="CLU_2238271_0_0_1"/>
<feature type="transmembrane region" description="Helical" evidence="1">
    <location>
        <begin position="29"/>
        <end position="50"/>
    </location>
</feature>
<dbReference type="Proteomes" id="UP000054097">
    <property type="component" value="Unassembled WGS sequence"/>
</dbReference>
<protein>
    <submittedName>
        <fullName evidence="2">Uncharacterized protein</fullName>
    </submittedName>
</protein>
<dbReference type="AlphaFoldDB" id="A0A0C3ABQ5"/>
<proteinExistence type="predicted"/>
<evidence type="ECO:0000313" key="3">
    <source>
        <dbReference type="Proteomes" id="UP000054097"/>
    </source>
</evidence>
<reference evidence="3" key="2">
    <citation type="submission" date="2015-01" db="EMBL/GenBank/DDBJ databases">
        <title>Evolutionary Origins and Diversification of the Mycorrhizal Mutualists.</title>
        <authorList>
            <consortium name="DOE Joint Genome Institute"/>
            <consortium name="Mycorrhizal Genomics Consortium"/>
            <person name="Kohler A."/>
            <person name="Kuo A."/>
            <person name="Nagy L.G."/>
            <person name="Floudas D."/>
            <person name="Copeland A."/>
            <person name="Barry K.W."/>
            <person name="Cichocki N."/>
            <person name="Veneault-Fourrey C."/>
            <person name="LaButti K."/>
            <person name="Lindquist E.A."/>
            <person name="Lipzen A."/>
            <person name="Lundell T."/>
            <person name="Morin E."/>
            <person name="Murat C."/>
            <person name="Riley R."/>
            <person name="Ohm R."/>
            <person name="Sun H."/>
            <person name="Tunlid A."/>
            <person name="Henrissat B."/>
            <person name="Grigoriev I.V."/>
            <person name="Hibbett D.S."/>
            <person name="Martin F."/>
        </authorList>
    </citation>
    <scope>NUCLEOTIDE SEQUENCE [LARGE SCALE GENOMIC DNA]</scope>
    <source>
        <strain evidence="3">MAFF 305830</strain>
    </source>
</reference>
<evidence type="ECO:0000313" key="2">
    <source>
        <dbReference type="EMBL" id="KIM22070.1"/>
    </source>
</evidence>
<gene>
    <name evidence="2" type="ORF">M408DRAFT_293660</name>
</gene>
<sequence>MCLVAGGSFLLPQSLPSLIRSLTRSRNRLIIPLIFVSMVFFTAAVASLAFSSNSSRSVGLDIHPPASSSHILRVTHVQTQPNFQPKRLGYWPTADGRRRASGRED</sequence>
<keyword evidence="1" id="KW-1133">Transmembrane helix</keyword>
<dbReference type="EMBL" id="KN824364">
    <property type="protein sequence ID" value="KIM22070.1"/>
    <property type="molecule type" value="Genomic_DNA"/>
</dbReference>
<reference evidence="2 3" key="1">
    <citation type="submission" date="2014-04" db="EMBL/GenBank/DDBJ databases">
        <authorList>
            <consortium name="DOE Joint Genome Institute"/>
            <person name="Kuo A."/>
            <person name="Zuccaro A."/>
            <person name="Kohler A."/>
            <person name="Nagy L.G."/>
            <person name="Floudas D."/>
            <person name="Copeland A."/>
            <person name="Barry K.W."/>
            <person name="Cichocki N."/>
            <person name="Veneault-Fourrey C."/>
            <person name="LaButti K."/>
            <person name="Lindquist E.A."/>
            <person name="Lipzen A."/>
            <person name="Lundell T."/>
            <person name="Morin E."/>
            <person name="Murat C."/>
            <person name="Sun H."/>
            <person name="Tunlid A."/>
            <person name="Henrissat B."/>
            <person name="Grigoriev I.V."/>
            <person name="Hibbett D.S."/>
            <person name="Martin F."/>
            <person name="Nordberg H.P."/>
            <person name="Cantor M.N."/>
            <person name="Hua S.X."/>
        </authorList>
    </citation>
    <scope>NUCLEOTIDE SEQUENCE [LARGE SCALE GENOMIC DNA]</scope>
    <source>
        <strain evidence="2 3">MAFF 305830</strain>
    </source>
</reference>
<name>A0A0C3ABQ5_SERVB</name>